<dbReference type="GO" id="GO:0033499">
    <property type="term" value="P:galactose catabolic process via UDP-galactose, Leloir pathway"/>
    <property type="evidence" value="ECO:0007669"/>
    <property type="project" value="TreeGrafter"/>
</dbReference>
<dbReference type="Pfam" id="PF01263">
    <property type="entry name" value="Aldose_epim"/>
    <property type="match status" value="1"/>
</dbReference>
<dbReference type="InterPro" id="IPR011013">
    <property type="entry name" value="Gal_mutarotase_sf_dom"/>
</dbReference>
<keyword evidence="3" id="KW-0106">Calcium</keyword>
<evidence type="ECO:0000256" key="3">
    <source>
        <dbReference type="ARBA" id="ARBA00022837"/>
    </source>
</evidence>
<comment type="cofactor">
    <cofactor evidence="1">
        <name>Ca(2+)</name>
        <dbReference type="ChEBI" id="CHEBI:29108"/>
    </cofactor>
</comment>
<dbReference type="CDD" id="cd01081">
    <property type="entry name" value="Aldose_epim"/>
    <property type="match status" value="1"/>
</dbReference>
<dbReference type="InterPro" id="IPR008183">
    <property type="entry name" value="Aldose_1/G6P_1-epimerase"/>
</dbReference>
<dbReference type="Proteomes" id="UP000249547">
    <property type="component" value="Unassembled WGS sequence"/>
</dbReference>
<evidence type="ECO:0000256" key="2">
    <source>
        <dbReference type="ARBA" id="ARBA00011245"/>
    </source>
</evidence>
<accession>A0A327Q7I4</accession>
<gene>
    <name evidence="4" type="ORF">LX64_03963</name>
</gene>
<evidence type="ECO:0000256" key="1">
    <source>
        <dbReference type="ARBA" id="ARBA00001913"/>
    </source>
</evidence>
<comment type="caution">
    <text evidence="4">The sequence shown here is derived from an EMBL/GenBank/DDBJ whole genome shotgun (WGS) entry which is preliminary data.</text>
</comment>
<evidence type="ECO:0000313" key="5">
    <source>
        <dbReference type="Proteomes" id="UP000249547"/>
    </source>
</evidence>
<dbReference type="InterPro" id="IPR014718">
    <property type="entry name" value="GH-type_carb-bd"/>
</dbReference>
<dbReference type="PANTHER" id="PTHR10091:SF0">
    <property type="entry name" value="GALACTOSE MUTAROTASE"/>
    <property type="match status" value="1"/>
</dbReference>
<protein>
    <submittedName>
        <fullName evidence="4">Aldose 1-epimerase</fullName>
    </submittedName>
</protein>
<keyword evidence="5" id="KW-1185">Reference proteome</keyword>
<dbReference type="RefSeq" id="WP_111599388.1">
    <property type="nucleotide sequence ID" value="NZ_QLLL01000008.1"/>
</dbReference>
<dbReference type="GO" id="GO:0030246">
    <property type="term" value="F:carbohydrate binding"/>
    <property type="evidence" value="ECO:0007669"/>
    <property type="project" value="InterPro"/>
</dbReference>
<organism evidence="4 5">
    <name type="scientific">Chitinophaga skermanii</name>
    <dbReference type="NCBI Taxonomy" id="331697"/>
    <lineage>
        <taxon>Bacteria</taxon>
        <taxon>Pseudomonadati</taxon>
        <taxon>Bacteroidota</taxon>
        <taxon>Chitinophagia</taxon>
        <taxon>Chitinophagales</taxon>
        <taxon>Chitinophagaceae</taxon>
        <taxon>Chitinophaga</taxon>
    </lineage>
</organism>
<dbReference type="AlphaFoldDB" id="A0A327Q7I4"/>
<reference evidence="4 5" key="1">
    <citation type="submission" date="2018-06" db="EMBL/GenBank/DDBJ databases">
        <title>Genomic Encyclopedia of Archaeal and Bacterial Type Strains, Phase II (KMG-II): from individual species to whole genera.</title>
        <authorList>
            <person name="Goeker M."/>
        </authorList>
    </citation>
    <scope>NUCLEOTIDE SEQUENCE [LARGE SCALE GENOMIC DNA]</scope>
    <source>
        <strain evidence="4 5">DSM 23857</strain>
    </source>
</reference>
<name>A0A327Q7I4_9BACT</name>
<dbReference type="GO" id="GO:0006006">
    <property type="term" value="P:glucose metabolic process"/>
    <property type="evidence" value="ECO:0007669"/>
    <property type="project" value="TreeGrafter"/>
</dbReference>
<dbReference type="SUPFAM" id="SSF74650">
    <property type="entry name" value="Galactose mutarotase-like"/>
    <property type="match status" value="1"/>
</dbReference>
<dbReference type="OrthoDB" id="9808779at2"/>
<sequence>MSFDIRSFEENGFQIIALVDKKSQTQVEIIPAYGAMLHAFKIQHKGSQLNCIDGYRDKNDYEKEVRNSFKSVKLSPFACRINDGAYNWQSQQYKVEKTPIHGLLFDQAFTITQQQAEDAYASVTMQHAYKATDGGYPFTYTCHVQYRLLQDTQLEVTSTITNTHNATIPIMDGWHPYFTTGTPVDQLQLRMASTDIVEFNDKLIPTGKTLPYEAFEQLGSLNGVFLDNSFILNQQAKQPLASLIDPVKGITIDFYPQPSYPILQVYTPPHRNSIAIENLSGAPDAFNNGIGLVQLAPGQSKSFTTTIQITSK</sequence>
<evidence type="ECO:0000313" key="4">
    <source>
        <dbReference type="EMBL" id="RAJ00261.1"/>
    </source>
</evidence>
<proteinExistence type="predicted"/>
<dbReference type="GO" id="GO:0004034">
    <property type="term" value="F:aldose 1-epimerase activity"/>
    <property type="evidence" value="ECO:0007669"/>
    <property type="project" value="TreeGrafter"/>
</dbReference>
<dbReference type="EMBL" id="QLLL01000008">
    <property type="protein sequence ID" value="RAJ00261.1"/>
    <property type="molecule type" value="Genomic_DNA"/>
</dbReference>
<comment type="subunit">
    <text evidence="2">Monomer.</text>
</comment>
<dbReference type="PANTHER" id="PTHR10091">
    <property type="entry name" value="ALDOSE-1-EPIMERASE"/>
    <property type="match status" value="1"/>
</dbReference>
<dbReference type="Gene3D" id="2.70.98.10">
    <property type="match status" value="1"/>
</dbReference>